<dbReference type="EMBL" id="NIDE01000014">
    <property type="protein sequence ID" value="OWK37582.1"/>
    <property type="molecule type" value="Genomic_DNA"/>
</dbReference>
<evidence type="ECO:0000313" key="2">
    <source>
        <dbReference type="Proteomes" id="UP000214646"/>
    </source>
</evidence>
<gene>
    <name evidence="1" type="ORF">FRUB_06702</name>
</gene>
<organism evidence="1 2">
    <name type="scientific">Fimbriiglobus ruber</name>
    <dbReference type="NCBI Taxonomy" id="1908690"/>
    <lineage>
        <taxon>Bacteria</taxon>
        <taxon>Pseudomonadati</taxon>
        <taxon>Planctomycetota</taxon>
        <taxon>Planctomycetia</taxon>
        <taxon>Gemmatales</taxon>
        <taxon>Gemmataceae</taxon>
        <taxon>Fimbriiglobus</taxon>
    </lineage>
</organism>
<evidence type="ECO:0000313" key="1">
    <source>
        <dbReference type="EMBL" id="OWK37582.1"/>
    </source>
</evidence>
<dbReference type="Proteomes" id="UP000214646">
    <property type="component" value="Unassembled WGS sequence"/>
</dbReference>
<protein>
    <submittedName>
        <fullName evidence="1">Uncharacterized protein</fullName>
    </submittedName>
</protein>
<name>A0A225D801_9BACT</name>
<accession>A0A225D801</accession>
<dbReference type="AlphaFoldDB" id="A0A225D801"/>
<reference evidence="2" key="1">
    <citation type="submission" date="2017-06" db="EMBL/GenBank/DDBJ databases">
        <title>Genome analysis of Fimbriiglobus ruber SP5, the first member of the order Planctomycetales with confirmed chitinolytic capability.</title>
        <authorList>
            <person name="Ravin N.V."/>
            <person name="Rakitin A.L."/>
            <person name="Ivanova A.A."/>
            <person name="Beletsky A.V."/>
            <person name="Kulichevskaya I.S."/>
            <person name="Mardanov A.V."/>
            <person name="Dedysh S.N."/>
        </authorList>
    </citation>
    <scope>NUCLEOTIDE SEQUENCE [LARGE SCALE GENOMIC DNA]</scope>
    <source>
        <strain evidence="2">SP5</strain>
    </source>
</reference>
<keyword evidence="2" id="KW-1185">Reference proteome</keyword>
<comment type="caution">
    <text evidence="1">The sequence shown here is derived from an EMBL/GenBank/DDBJ whole genome shotgun (WGS) entry which is preliminary data.</text>
</comment>
<proteinExistence type="predicted"/>
<sequence>MPVDIKRRVECKTVKQIPSKPFDERLLRRAKMLPSKQQDAIRALHALRQKLFFPRIRRC</sequence>